<reference evidence="2 3" key="1">
    <citation type="journal article" date="2023" name="Int. J. Syst. Evol. Microbiol.">
        <title>Streptococcus sciuri sp. nov., Staphylococcus marylandisciuri sp. nov. and Staphylococcus americanisciuri sp. nov., isolated from faeces of eastern grey squirrel (Sciurus carolinensis).</title>
        <authorList>
            <person name="Volokhov D.V."/>
            <person name="Zagorodnyaya T.A."/>
            <person name="Furtak V.A."/>
            <person name="Nattanmai G."/>
            <person name="Randall L."/>
            <person name="Jose S."/>
            <person name="Gao Y."/>
            <person name="Eisenberg T."/>
            <person name="Delmonte P."/>
            <person name="Blom J."/>
            <person name="Mitchell K.K."/>
        </authorList>
    </citation>
    <scope>NUCLEOTIDE SEQUENCE [LARGE SCALE GENOMIC DNA]</scope>
    <source>
        <strain evidence="2 3">GRT3</strain>
    </source>
</reference>
<dbReference type="SMART" id="SM00332">
    <property type="entry name" value="PP2Cc"/>
    <property type="match status" value="1"/>
</dbReference>
<organism evidence="2 3">
    <name type="scientific">Staphylococcus americanisciuri</name>
    <dbReference type="NCBI Taxonomy" id="2973940"/>
    <lineage>
        <taxon>Bacteria</taxon>
        <taxon>Bacillati</taxon>
        <taxon>Bacillota</taxon>
        <taxon>Bacilli</taxon>
        <taxon>Bacillales</taxon>
        <taxon>Staphylococcaceae</taxon>
        <taxon>Staphylococcus</taxon>
    </lineage>
</organism>
<dbReference type="SUPFAM" id="SSF81606">
    <property type="entry name" value="PP2C-like"/>
    <property type="match status" value="1"/>
</dbReference>
<dbReference type="CDD" id="cd00143">
    <property type="entry name" value="PP2Cc"/>
    <property type="match status" value="1"/>
</dbReference>
<dbReference type="InterPro" id="IPR036457">
    <property type="entry name" value="PPM-type-like_dom_sf"/>
</dbReference>
<evidence type="ECO:0000313" key="2">
    <source>
        <dbReference type="EMBL" id="MCS4486216.1"/>
    </source>
</evidence>
<evidence type="ECO:0000313" key="3">
    <source>
        <dbReference type="Proteomes" id="UP001205609"/>
    </source>
</evidence>
<dbReference type="RefSeq" id="WP_259199435.1">
    <property type="nucleotide sequence ID" value="NZ_JANUXY010000004.1"/>
</dbReference>
<dbReference type="InterPro" id="IPR015655">
    <property type="entry name" value="PP2C"/>
</dbReference>
<sequence length="247" mass="28040">MLNAELYSITGHYRDQNEDAAGVFYNQTDQQLLVMCDGMGGHLAGEVASQYVLEALQQRFEHENLIEAHQAESWLKTTLQDINRELYAFAQDNEAYAGMGTTCVCALVFEHHIVVANIGDSRAYLINNREVDQVTMDHTFVNQLVMLGQITEDEAFQHPKRHFITKVMGTDKHVKPDIYTRRTNFYQYLLLNTDGLTDYVTKQELHDLLCQPQDLKQAGDALLARAEQNEAKDNVSFILVEIAGDPV</sequence>
<keyword evidence="3" id="KW-1185">Reference proteome</keyword>
<dbReference type="Proteomes" id="UP001205609">
    <property type="component" value="Unassembled WGS sequence"/>
</dbReference>
<dbReference type="EMBL" id="JANUXY010000004">
    <property type="protein sequence ID" value="MCS4486216.1"/>
    <property type="molecule type" value="Genomic_DNA"/>
</dbReference>
<proteinExistence type="predicted"/>
<dbReference type="InterPro" id="IPR001932">
    <property type="entry name" value="PPM-type_phosphatase-like_dom"/>
</dbReference>
<dbReference type="PANTHER" id="PTHR13832:SF860">
    <property type="entry name" value="PROTEIN PHOSPHATASE PHPP"/>
    <property type="match status" value="1"/>
</dbReference>
<dbReference type="Gene3D" id="3.60.40.10">
    <property type="entry name" value="PPM-type phosphatase domain"/>
    <property type="match status" value="1"/>
</dbReference>
<evidence type="ECO:0000259" key="1">
    <source>
        <dbReference type="PROSITE" id="PS51746"/>
    </source>
</evidence>
<name>A0ABT2F1A5_9STAP</name>
<accession>A0ABT2F1A5</accession>
<protein>
    <submittedName>
        <fullName evidence="2">Stp1/IreP family PP2C-type Ser/Thr phosphatase</fullName>
    </submittedName>
</protein>
<dbReference type="NCBIfam" id="NF033484">
    <property type="entry name" value="Stp1_PP2C_phos"/>
    <property type="match status" value="1"/>
</dbReference>
<feature type="domain" description="PPM-type phosphatase" evidence="1">
    <location>
        <begin position="3"/>
        <end position="242"/>
    </location>
</feature>
<dbReference type="PROSITE" id="PS51746">
    <property type="entry name" value="PPM_2"/>
    <property type="match status" value="1"/>
</dbReference>
<gene>
    <name evidence="2" type="ORF">NXS11_04835</name>
</gene>
<dbReference type="PANTHER" id="PTHR13832">
    <property type="entry name" value="PROTEIN PHOSPHATASE 2C"/>
    <property type="match status" value="1"/>
</dbReference>
<dbReference type="SMART" id="SM00331">
    <property type="entry name" value="PP2C_SIG"/>
    <property type="match status" value="1"/>
</dbReference>
<comment type="caution">
    <text evidence="2">The sequence shown here is derived from an EMBL/GenBank/DDBJ whole genome shotgun (WGS) entry which is preliminary data.</text>
</comment>
<dbReference type="Pfam" id="PF13672">
    <property type="entry name" value="PP2C_2"/>
    <property type="match status" value="1"/>
</dbReference>